<dbReference type="EMBL" id="JACIJK010000011">
    <property type="protein sequence ID" value="MBB5716547.1"/>
    <property type="molecule type" value="Genomic_DNA"/>
</dbReference>
<proteinExistence type="predicted"/>
<evidence type="ECO:0000256" key="1">
    <source>
        <dbReference type="SAM" id="MobiDB-lite"/>
    </source>
</evidence>
<comment type="caution">
    <text evidence="4">The sequence shown here is derived from an EMBL/GenBank/DDBJ whole genome shotgun (WGS) entry which is preliminary data.</text>
</comment>
<dbReference type="Gene3D" id="3.40.50.1820">
    <property type="entry name" value="alpha/beta hydrolase"/>
    <property type="match status" value="1"/>
</dbReference>
<dbReference type="SUPFAM" id="SSF53474">
    <property type="entry name" value="alpha/beta-Hydrolases"/>
    <property type="match status" value="1"/>
</dbReference>
<dbReference type="PANTHER" id="PTHR43689:SF8">
    <property type="entry name" value="ALPHA_BETA-HYDROLASES SUPERFAMILY PROTEIN"/>
    <property type="match status" value="1"/>
</dbReference>
<dbReference type="AlphaFoldDB" id="A0A7W9BG33"/>
<evidence type="ECO:0000313" key="5">
    <source>
        <dbReference type="Proteomes" id="UP000546200"/>
    </source>
</evidence>
<feature type="domain" description="AB hydrolase-1" evidence="3">
    <location>
        <begin position="84"/>
        <end position="323"/>
    </location>
</feature>
<reference evidence="4 5" key="1">
    <citation type="submission" date="2020-08" db="EMBL/GenBank/DDBJ databases">
        <title>Genomic Encyclopedia of Type Strains, Phase IV (KMG-IV): sequencing the most valuable type-strain genomes for metagenomic binning, comparative biology and taxonomic classification.</title>
        <authorList>
            <person name="Goeker M."/>
        </authorList>
    </citation>
    <scope>NUCLEOTIDE SEQUENCE [LARGE SCALE GENOMIC DNA]</scope>
    <source>
        <strain evidence="4 5">DSM 100044</strain>
    </source>
</reference>
<keyword evidence="2" id="KW-0472">Membrane</keyword>
<dbReference type="Pfam" id="PF00561">
    <property type="entry name" value="Abhydrolase_1"/>
    <property type="match status" value="1"/>
</dbReference>
<dbReference type="InterPro" id="IPR000639">
    <property type="entry name" value="Epox_hydrolase-like"/>
</dbReference>
<dbReference type="InterPro" id="IPR000073">
    <property type="entry name" value="AB_hydrolase_1"/>
</dbReference>
<dbReference type="InterPro" id="IPR029058">
    <property type="entry name" value="AB_hydrolase_fold"/>
</dbReference>
<feature type="region of interest" description="Disordered" evidence="1">
    <location>
        <begin position="1"/>
        <end position="24"/>
    </location>
</feature>
<dbReference type="PANTHER" id="PTHR43689">
    <property type="entry name" value="HYDROLASE"/>
    <property type="match status" value="1"/>
</dbReference>
<keyword evidence="5" id="KW-1185">Reference proteome</keyword>
<dbReference type="PRINTS" id="PR00111">
    <property type="entry name" value="ABHYDROLASE"/>
</dbReference>
<keyword evidence="2" id="KW-1133">Transmembrane helix</keyword>
<evidence type="ECO:0000313" key="4">
    <source>
        <dbReference type="EMBL" id="MBB5716547.1"/>
    </source>
</evidence>
<dbReference type="Proteomes" id="UP000546200">
    <property type="component" value="Unassembled WGS sequence"/>
</dbReference>
<dbReference type="GO" id="GO:0003824">
    <property type="term" value="F:catalytic activity"/>
    <property type="evidence" value="ECO:0007669"/>
    <property type="project" value="InterPro"/>
</dbReference>
<name>A0A7W9BG33_9SPHN</name>
<dbReference type="PRINTS" id="PR00412">
    <property type="entry name" value="EPOXHYDRLASE"/>
</dbReference>
<evidence type="ECO:0000256" key="2">
    <source>
        <dbReference type="SAM" id="Phobius"/>
    </source>
</evidence>
<feature type="transmembrane region" description="Helical" evidence="2">
    <location>
        <begin position="33"/>
        <end position="53"/>
    </location>
</feature>
<keyword evidence="2" id="KW-0812">Transmembrane</keyword>
<evidence type="ECO:0000259" key="3">
    <source>
        <dbReference type="Pfam" id="PF00561"/>
    </source>
</evidence>
<gene>
    <name evidence="4" type="ORF">FHS94_003413</name>
</gene>
<feature type="compositionally biased region" description="Low complexity" evidence="1">
    <location>
        <begin position="1"/>
        <end position="12"/>
    </location>
</feature>
<sequence length="341" mass="35422">MTQKSAGKSQSASKDESSRAPDRLAPVRRNRGWLVAGMTGAILAGAAIFNSVAARRAEAANSPGGRFVDVDGVRLHYVDRGDGPPVVLLHGNGVTLQDFEASGVLGLAAATHRVIAFDRPGFGFSERPRTTAWTPTAQADLLARALAQLGVGPAIIVGHSWGTLVALAMALNAPETVSGLVLLSGYYYGTARPDVVLGSMPAIPLFGDVIAHTTAPLTGLLTGPIGLKASFSPASVPAAVAALPVALSLRPSQIRATAADTAMMIPGAMSLSGRYGELDLPVRILAGAGDRIVHVDRHAERLVADIKGAELRIVPDQGHMLHYAVPQQVIAAINDVQKRLS</sequence>
<organism evidence="4 5">
    <name type="scientific">Sphingomonas aerophila</name>
    <dbReference type="NCBI Taxonomy" id="1344948"/>
    <lineage>
        <taxon>Bacteria</taxon>
        <taxon>Pseudomonadati</taxon>
        <taxon>Pseudomonadota</taxon>
        <taxon>Alphaproteobacteria</taxon>
        <taxon>Sphingomonadales</taxon>
        <taxon>Sphingomonadaceae</taxon>
        <taxon>Sphingomonas</taxon>
    </lineage>
</organism>
<accession>A0A7W9BG33</accession>
<dbReference type="RefSeq" id="WP_184059905.1">
    <property type="nucleotide sequence ID" value="NZ_JACIJK010000011.1"/>
</dbReference>
<protein>
    <submittedName>
        <fullName evidence="4">Pimeloyl-ACP methyl ester carboxylesterase</fullName>
    </submittedName>
</protein>
<feature type="compositionally biased region" description="Basic and acidic residues" evidence="1">
    <location>
        <begin position="13"/>
        <end position="22"/>
    </location>
</feature>